<protein>
    <submittedName>
        <fullName evidence="1">Uncharacterized protein</fullName>
    </submittedName>
</protein>
<organism evidence="1 2">
    <name type="scientific">Prorocentrum cordatum</name>
    <dbReference type="NCBI Taxonomy" id="2364126"/>
    <lineage>
        <taxon>Eukaryota</taxon>
        <taxon>Sar</taxon>
        <taxon>Alveolata</taxon>
        <taxon>Dinophyceae</taxon>
        <taxon>Prorocentrales</taxon>
        <taxon>Prorocentraceae</taxon>
        <taxon>Prorocentrum</taxon>
    </lineage>
</organism>
<comment type="caution">
    <text evidence="1">The sequence shown here is derived from an EMBL/GenBank/DDBJ whole genome shotgun (WGS) entry which is preliminary data.</text>
</comment>
<feature type="non-terminal residue" evidence="1">
    <location>
        <position position="1"/>
    </location>
</feature>
<sequence length="81" mass="9263">EEGGYDDPTNIVAAQNYVESCIKMGGDWCRWDDMAKRMRYLYLEVGRREEMEKAWTSYKELQPTADLETVLSSAGLSSGME</sequence>
<proteinExistence type="predicted"/>
<accession>A0ABN9VUX9</accession>
<feature type="non-terminal residue" evidence="1">
    <location>
        <position position="81"/>
    </location>
</feature>
<dbReference type="EMBL" id="CAUYUJ010017732">
    <property type="protein sequence ID" value="CAK0877390.1"/>
    <property type="molecule type" value="Genomic_DNA"/>
</dbReference>
<evidence type="ECO:0000313" key="1">
    <source>
        <dbReference type="EMBL" id="CAK0877390.1"/>
    </source>
</evidence>
<reference evidence="1" key="1">
    <citation type="submission" date="2023-10" db="EMBL/GenBank/DDBJ databases">
        <authorList>
            <person name="Chen Y."/>
            <person name="Shah S."/>
            <person name="Dougan E. K."/>
            <person name="Thang M."/>
            <person name="Chan C."/>
        </authorList>
    </citation>
    <scope>NUCLEOTIDE SEQUENCE [LARGE SCALE GENOMIC DNA]</scope>
</reference>
<dbReference type="Proteomes" id="UP001189429">
    <property type="component" value="Unassembled WGS sequence"/>
</dbReference>
<evidence type="ECO:0000313" key="2">
    <source>
        <dbReference type="Proteomes" id="UP001189429"/>
    </source>
</evidence>
<name>A0ABN9VUX9_9DINO</name>
<keyword evidence="2" id="KW-1185">Reference proteome</keyword>
<gene>
    <name evidence="1" type="ORF">PCOR1329_LOCUS61472</name>
</gene>